<protein>
    <submittedName>
        <fullName evidence="2">Type II secretion system protein</fullName>
    </submittedName>
</protein>
<evidence type="ECO:0000313" key="2">
    <source>
        <dbReference type="EMBL" id="QKJ19703.1"/>
    </source>
</evidence>
<proteinExistence type="predicted"/>
<gene>
    <name evidence="2" type="ORF">HQM25_10225</name>
</gene>
<dbReference type="SUPFAM" id="SSF54523">
    <property type="entry name" value="Pili subunits"/>
    <property type="match status" value="1"/>
</dbReference>
<dbReference type="NCBIfam" id="TIGR02532">
    <property type="entry name" value="IV_pilin_GFxxxE"/>
    <property type="match status" value="1"/>
</dbReference>
<dbReference type="Pfam" id="PF07963">
    <property type="entry name" value="N_methyl"/>
    <property type="match status" value="1"/>
</dbReference>
<sequence length="122" mass="12474">MNRQEGFGLIEVIVSMLILAIIAVALLPALWQGIMLSSQQSSTATATRHLNALVEEARDLHSCAGLASVASSRAVTDGKGSTLTSTGTVGTCASATTVSLDLQVADSSGDVLATTKALIYIP</sequence>
<dbReference type="EMBL" id="CP054038">
    <property type="protein sequence ID" value="QKJ19703.1"/>
    <property type="molecule type" value="Genomic_DNA"/>
</dbReference>
<evidence type="ECO:0000313" key="3">
    <source>
        <dbReference type="Proteomes" id="UP000502498"/>
    </source>
</evidence>
<dbReference type="AlphaFoldDB" id="A0A7D4UBN4"/>
<dbReference type="Gene3D" id="3.30.700.10">
    <property type="entry name" value="Glycoprotein, Type 4 Pilin"/>
    <property type="match status" value="1"/>
</dbReference>
<dbReference type="Proteomes" id="UP000502498">
    <property type="component" value="Chromosome"/>
</dbReference>
<reference evidence="2 3" key="1">
    <citation type="submission" date="2020-05" db="EMBL/GenBank/DDBJ databases">
        <title>Strain PA2F3 complete genome.</title>
        <authorList>
            <person name="Kim Y.-S."/>
            <person name="Kim S.-J."/>
            <person name="Jung H.-k."/>
            <person name="Kim S.-E."/>
            <person name="Kim K.-H."/>
        </authorList>
    </citation>
    <scope>NUCLEOTIDE SEQUENCE [LARGE SCALE GENOMIC DNA]</scope>
    <source>
        <strain evidence="2 3">PA2F3</strain>
    </source>
</reference>
<dbReference type="RefSeq" id="WP_172990140.1">
    <property type="nucleotide sequence ID" value="NZ_CP054038.1"/>
</dbReference>
<dbReference type="InterPro" id="IPR012902">
    <property type="entry name" value="N_methyl_site"/>
</dbReference>
<accession>A0A7D4UBN4</accession>
<organism evidence="2 3">
    <name type="scientific">Microbacterium hominis</name>
    <dbReference type="NCBI Taxonomy" id="162426"/>
    <lineage>
        <taxon>Bacteria</taxon>
        <taxon>Bacillati</taxon>
        <taxon>Actinomycetota</taxon>
        <taxon>Actinomycetes</taxon>
        <taxon>Micrococcales</taxon>
        <taxon>Microbacteriaceae</taxon>
        <taxon>Microbacterium</taxon>
    </lineage>
</organism>
<feature type="transmembrane region" description="Helical" evidence="1">
    <location>
        <begin position="6"/>
        <end position="31"/>
    </location>
</feature>
<dbReference type="InterPro" id="IPR045584">
    <property type="entry name" value="Pilin-like"/>
</dbReference>
<name>A0A7D4UBN4_9MICO</name>
<keyword evidence="1" id="KW-0472">Membrane</keyword>
<keyword evidence="1" id="KW-0812">Transmembrane</keyword>
<evidence type="ECO:0000256" key="1">
    <source>
        <dbReference type="SAM" id="Phobius"/>
    </source>
</evidence>
<keyword evidence="1" id="KW-1133">Transmembrane helix</keyword>